<keyword evidence="4 5" id="KW-0472">Membrane</keyword>
<sequence>MDEAESKQPVRCETTERQFGFSLSASTSGVLFSCLLAFLSVAAAFYASAHGSELNIQVGNLEQALHNFTRDGLGFADLASRYNGGHVLLSLTTPSVPHNAGKYVTPFSVLEGATTLHPGQCWLIHGSSGQFGIEFRRAATISHISIDHIAKELSFDISNAPKEALIWGILDRRSTTGTHKLAKTPTNIYFMGKIRDRPFIEDRRSTFVPIATVKYDIYDSNFIQTFSIFSGLDSISFDGVVVEILGNWGGDTTCLYRIRVHGRPFQS</sequence>
<evidence type="ECO:0000256" key="4">
    <source>
        <dbReference type="ARBA" id="ARBA00023136"/>
    </source>
</evidence>
<evidence type="ECO:0000313" key="8">
    <source>
        <dbReference type="Proteomes" id="UP001148786"/>
    </source>
</evidence>
<proteinExistence type="predicted"/>
<evidence type="ECO:0000256" key="1">
    <source>
        <dbReference type="ARBA" id="ARBA00004370"/>
    </source>
</evidence>
<keyword evidence="3 5" id="KW-1133">Transmembrane helix</keyword>
<dbReference type="AlphaFoldDB" id="A0A9W8MRW7"/>
<dbReference type="OrthoDB" id="342281at2759"/>
<feature type="transmembrane region" description="Helical" evidence="5">
    <location>
        <begin position="21"/>
        <end position="47"/>
    </location>
</feature>
<dbReference type="PROSITE" id="PS51469">
    <property type="entry name" value="SUN"/>
    <property type="match status" value="1"/>
</dbReference>
<evidence type="ECO:0000313" key="7">
    <source>
        <dbReference type="EMBL" id="KAJ3502796.1"/>
    </source>
</evidence>
<evidence type="ECO:0000256" key="5">
    <source>
        <dbReference type="SAM" id="Phobius"/>
    </source>
</evidence>
<feature type="domain" description="SUN" evidence="6">
    <location>
        <begin position="58"/>
        <end position="265"/>
    </location>
</feature>
<evidence type="ECO:0000256" key="3">
    <source>
        <dbReference type="ARBA" id="ARBA00022989"/>
    </source>
</evidence>
<organism evidence="7 8">
    <name type="scientific">Agrocybe chaxingu</name>
    <dbReference type="NCBI Taxonomy" id="84603"/>
    <lineage>
        <taxon>Eukaryota</taxon>
        <taxon>Fungi</taxon>
        <taxon>Dikarya</taxon>
        <taxon>Basidiomycota</taxon>
        <taxon>Agaricomycotina</taxon>
        <taxon>Agaricomycetes</taxon>
        <taxon>Agaricomycetidae</taxon>
        <taxon>Agaricales</taxon>
        <taxon>Agaricineae</taxon>
        <taxon>Strophariaceae</taxon>
        <taxon>Agrocybe</taxon>
    </lineage>
</organism>
<name>A0A9W8MRW7_9AGAR</name>
<keyword evidence="2 5" id="KW-0812">Transmembrane</keyword>
<dbReference type="PROSITE" id="PS51257">
    <property type="entry name" value="PROKAR_LIPOPROTEIN"/>
    <property type="match status" value="1"/>
</dbReference>
<comment type="subcellular location">
    <subcellularLocation>
        <location evidence="1">Membrane</location>
    </subcellularLocation>
</comment>
<accession>A0A9W8MRW7</accession>
<dbReference type="PANTHER" id="PTHR12911:SF8">
    <property type="entry name" value="KLAROID PROTEIN-RELATED"/>
    <property type="match status" value="1"/>
</dbReference>
<dbReference type="InterPro" id="IPR012919">
    <property type="entry name" value="SUN_dom"/>
</dbReference>
<dbReference type="Gene3D" id="2.60.120.260">
    <property type="entry name" value="Galactose-binding domain-like"/>
    <property type="match status" value="1"/>
</dbReference>
<dbReference type="InterPro" id="IPR045119">
    <property type="entry name" value="SUN1-5"/>
</dbReference>
<dbReference type="GO" id="GO:0043495">
    <property type="term" value="F:protein-membrane adaptor activity"/>
    <property type="evidence" value="ECO:0007669"/>
    <property type="project" value="TreeGrafter"/>
</dbReference>
<dbReference type="PANTHER" id="PTHR12911">
    <property type="entry name" value="SAD1/UNC-84-LIKE PROTEIN-RELATED"/>
    <property type="match status" value="1"/>
</dbReference>
<protein>
    <recommendedName>
        <fullName evidence="6">SUN domain-containing protein</fullName>
    </recommendedName>
</protein>
<evidence type="ECO:0000259" key="6">
    <source>
        <dbReference type="PROSITE" id="PS51469"/>
    </source>
</evidence>
<keyword evidence="8" id="KW-1185">Reference proteome</keyword>
<gene>
    <name evidence="7" type="ORF">NLJ89_g8725</name>
</gene>
<dbReference type="EMBL" id="JANKHO010001229">
    <property type="protein sequence ID" value="KAJ3502796.1"/>
    <property type="molecule type" value="Genomic_DNA"/>
</dbReference>
<evidence type="ECO:0000256" key="2">
    <source>
        <dbReference type="ARBA" id="ARBA00022692"/>
    </source>
</evidence>
<dbReference type="Proteomes" id="UP001148786">
    <property type="component" value="Unassembled WGS sequence"/>
</dbReference>
<dbReference type="Pfam" id="PF07738">
    <property type="entry name" value="Sad1_UNC"/>
    <property type="match status" value="2"/>
</dbReference>
<dbReference type="GO" id="GO:0034993">
    <property type="term" value="C:meiotic nuclear membrane microtubule tethering complex"/>
    <property type="evidence" value="ECO:0007669"/>
    <property type="project" value="TreeGrafter"/>
</dbReference>
<comment type="caution">
    <text evidence="7">The sequence shown here is derived from an EMBL/GenBank/DDBJ whole genome shotgun (WGS) entry which is preliminary data.</text>
</comment>
<reference evidence="7" key="1">
    <citation type="submission" date="2022-07" db="EMBL/GenBank/DDBJ databases">
        <title>Genome Sequence of Agrocybe chaxingu.</title>
        <authorList>
            <person name="Buettner E."/>
        </authorList>
    </citation>
    <scope>NUCLEOTIDE SEQUENCE</scope>
    <source>
        <strain evidence="7">MP-N11</strain>
    </source>
</reference>